<proteinExistence type="predicted"/>
<reference evidence="1 2" key="1">
    <citation type="journal article" date="2015" name="Fungal Genet. Biol.">
        <title>Evolution of novel wood decay mechanisms in Agaricales revealed by the genome sequences of Fistulina hepatica and Cylindrobasidium torrendii.</title>
        <authorList>
            <person name="Floudas D."/>
            <person name="Held B.W."/>
            <person name="Riley R."/>
            <person name="Nagy L.G."/>
            <person name="Koehler G."/>
            <person name="Ransdell A.S."/>
            <person name="Younus H."/>
            <person name="Chow J."/>
            <person name="Chiniquy J."/>
            <person name="Lipzen A."/>
            <person name="Tritt A."/>
            <person name="Sun H."/>
            <person name="Haridas S."/>
            <person name="LaButti K."/>
            <person name="Ohm R.A."/>
            <person name="Kues U."/>
            <person name="Blanchette R.A."/>
            <person name="Grigoriev I.V."/>
            <person name="Minto R.E."/>
            <person name="Hibbett D.S."/>
        </authorList>
    </citation>
    <scope>NUCLEOTIDE SEQUENCE [LARGE SCALE GENOMIC DNA]</scope>
    <source>
        <strain evidence="1 2">FP15055 ss-10</strain>
    </source>
</reference>
<evidence type="ECO:0000313" key="1">
    <source>
        <dbReference type="EMBL" id="KIY65371.1"/>
    </source>
</evidence>
<protein>
    <submittedName>
        <fullName evidence="1">Uncharacterized protein</fullName>
    </submittedName>
</protein>
<name>A0A0D7B770_9AGAR</name>
<evidence type="ECO:0000313" key="2">
    <source>
        <dbReference type="Proteomes" id="UP000054007"/>
    </source>
</evidence>
<dbReference type="Proteomes" id="UP000054007">
    <property type="component" value="Unassembled WGS sequence"/>
</dbReference>
<organism evidence="1 2">
    <name type="scientific">Cylindrobasidium torrendii FP15055 ss-10</name>
    <dbReference type="NCBI Taxonomy" id="1314674"/>
    <lineage>
        <taxon>Eukaryota</taxon>
        <taxon>Fungi</taxon>
        <taxon>Dikarya</taxon>
        <taxon>Basidiomycota</taxon>
        <taxon>Agaricomycotina</taxon>
        <taxon>Agaricomycetes</taxon>
        <taxon>Agaricomycetidae</taxon>
        <taxon>Agaricales</taxon>
        <taxon>Marasmiineae</taxon>
        <taxon>Physalacriaceae</taxon>
        <taxon>Cylindrobasidium</taxon>
    </lineage>
</organism>
<keyword evidence="2" id="KW-1185">Reference proteome</keyword>
<dbReference type="EMBL" id="KN880593">
    <property type="protein sequence ID" value="KIY65371.1"/>
    <property type="molecule type" value="Genomic_DNA"/>
</dbReference>
<dbReference type="AlphaFoldDB" id="A0A0D7B770"/>
<accession>A0A0D7B770</accession>
<sequence>MSKRKSPAQFFFDESNRFPSEGPHPPNAEVTAYASSCVVQVECGEDSCTAIAVGGGVYWAPRSIGEAAIQAQTHVIARSPRHERKERHLFPLCYADDVPAHALDTNHALMLSTYGLILRRIVLLHASKNLPSFIPQMFDEGPRTAWQDSTNFCLLYDPEEDALNEWTSVLTPESWAYRLRAEATLVGFNDSSALSIHTTHGREANLQHDSAELPEQVWYSYHTCKSTNTMSGSAIIAPKDAGEVDSSLAGISIHSTQTEIQRFNYNLMIPVKNPLFRALLLVFVWPHVWRCGTPRQGGLHTFASFRWSCHNA</sequence>
<gene>
    <name evidence="1" type="ORF">CYLTODRAFT_424418</name>
</gene>